<evidence type="ECO:0000313" key="1">
    <source>
        <dbReference type="EMBL" id="CAG8838978.1"/>
    </source>
</evidence>
<feature type="non-terminal residue" evidence="1">
    <location>
        <position position="67"/>
    </location>
</feature>
<accession>A0ACA9SHX7</accession>
<proteinExistence type="predicted"/>
<reference evidence="1" key="1">
    <citation type="submission" date="2021-06" db="EMBL/GenBank/DDBJ databases">
        <authorList>
            <person name="Kallberg Y."/>
            <person name="Tangrot J."/>
            <person name="Rosling A."/>
        </authorList>
    </citation>
    <scope>NUCLEOTIDE SEQUENCE</scope>
    <source>
        <strain evidence="1">MA461A</strain>
    </source>
</reference>
<name>A0ACA9SHX7_9GLOM</name>
<keyword evidence="2" id="KW-1185">Reference proteome</keyword>
<dbReference type="EMBL" id="CAJVQC010122196">
    <property type="protein sequence ID" value="CAG8838978.1"/>
    <property type="molecule type" value="Genomic_DNA"/>
</dbReference>
<gene>
    <name evidence="1" type="ORF">RPERSI_LOCUS30875</name>
</gene>
<sequence length="67" mass="7475">VDDKAKGPAIKEKSSKPSKPASGTMTSVFSDGKKTTEDRKNEEIIQKNVETIKKEDQEPETKPREKT</sequence>
<feature type="non-terminal residue" evidence="1">
    <location>
        <position position="1"/>
    </location>
</feature>
<protein>
    <submittedName>
        <fullName evidence="1">21573_t:CDS:1</fullName>
    </submittedName>
</protein>
<organism evidence="1 2">
    <name type="scientific">Racocetra persica</name>
    <dbReference type="NCBI Taxonomy" id="160502"/>
    <lineage>
        <taxon>Eukaryota</taxon>
        <taxon>Fungi</taxon>
        <taxon>Fungi incertae sedis</taxon>
        <taxon>Mucoromycota</taxon>
        <taxon>Glomeromycotina</taxon>
        <taxon>Glomeromycetes</taxon>
        <taxon>Diversisporales</taxon>
        <taxon>Gigasporaceae</taxon>
        <taxon>Racocetra</taxon>
    </lineage>
</organism>
<evidence type="ECO:0000313" key="2">
    <source>
        <dbReference type="Proteomes" id="UP000789920"/>
    </source>
</evidence>
<comment type="caution">
    <text evidence="1">The sequence shown here is derived from an EMBL/GenBank/DDBJ whole genome shotgun (WGS) entry which is preliminary data.</text>
</comment>
<dbReference type="Proteomes" id="UP000789920">
    <property type="component" value="Unassembled WGS sequence"/>
</dbReference>